<feature type="transmembrane region" description="Helical" evidence="9">
    <location>
        <begin position="285"/>
        <end position="304"/>
    </location>
</feature>
<feature type="transmembrane region" description="Helical" evidence="9">
    <location>
        <begin position="413"/>
        <end position="435"/>
    </location>
</feature>
<dbReference type="GO" id="GO:0048039">
    <property type="term" value="F:ubiquinone binding"/>
    <property type="evidence" value="ECO:0007669"/>
    <property type="project" value="TreeGrafter"/>
</dbReference>
<evidence type="ECO:0000259" key="11">
    <source>
        <dbReference type="Pfam" id="PF01059"/>
    </source>
</evidence>
<dbReference type="InterPro" id="IPR003918">
    <property type="entry name" value="NADH_UbQ_OxRdtase"/>
</dbReference>
<dbReference type="InterPro" id="IPR001750">
    <property type="entry name" value="ND/Mrp_TM"/>
</dbReference>
<organism evidence="12 13">
    <name type="scientific">Insulibacter thermoxylanivorax</name>
    <dbReference type="NCBI Taxonomy" id="2749268"/>
    <lineage>
        <taxon>Bacteria</taxon>
        <taxon>Bacillati</taxon>
        <taxon>Bacillota</taxon>
        <taxon>Bacilli</taxon>
        <taxon>Bacillales</taxon>
        <taxon>Paenibacillaceae</taxon>
        <taxon>Insulibacter</taxon>
    </lineage>
</organism>
<feature type="transmembrane region" description="Helical" evidence="9">
    <location>
        <begin position="179"/>
        <end position="199"/>
    </location>
</feature>
<feature type="transmembrane region" description="Helical" evidence="9">
    <location>
        <begin position="375"/>
        <end position="393"/>
    </location>
</feature>
<evidence type="ECO:0000256" key="3">
    <source>
        <dbReference type="ARBA" id="ARBA00022692"/>
    </source>
</evidence>
<evidence type="ECO:0000256" key="2">
    <source>
        <dbReference type="ARBA" id="ARBA00009025"/>
    </source>
</evidence>
<feature type="transmembrane region" description="Helical" evidence="9">
    <location>
        <begin position="316"/>
        <end position="337"/>
    </location>
</feature>
<evidence type="ECO:0000313" key="12">
    <source>
        <dbReference type="EMBL" id="GFR39399.1"/>
    </source>
</evidence>
<gene>
    <name evidence="12" type="ORF">PRECH8_26950</name>
</gene>
<keyword evidence="13" id="KW-1185">Reference proteome</keyword>
<dbReference type="RefSeq" id="WP_200967593.1">
    <property type="nucleotide sequence ID" value="NZ_BMAQ01000043.1"/>
</dbReference>
<dbReference type="Pfam" id="PF00361">
    <property type="entry name" value="Proton_antipo_M"/>
    <property type="match status" value="1"/>
</dbReference>
<evidence type="ECO:0000256" key="7">
    <source>
        <dbReference type="ARBA" id="ARBA00023136"/>
    </source>
</evidence>
<dbReference type="PANTHER" id="PTHR43507">
    <property type="entry name" value="NADH-UBIQUINONE OXIDOREDUCTASE CHAIN 4"/>
    <property type="match status" value="1"/>
</dbReference>
<dbReference type="GO" id="GO:0008137">
    <property type="term" value="F:NADH dehydrogenase (ubiquinone) activity"/>
    <property type="evidence" value="ECO:0007669"/>
    <property type="project" value="InterPro"/>
</dbReference>
<feature type="transmembrane region" description="Helical" evidence="9">
    <location>
        <begin position="344"/>
        <end position="363"/>
    </location>
</feature>
<evidence type="ECO:0000256" key="4">
    <source>
        <dbReference type="ARBA" id="ARBA00022967"/>
    </source>
</evidence>
<name>A0A916QIC9_9BACL</name>
<comment type="similarity">
    <text evidence="2">Belongs to the complex I subunit 4 family.</text>
</comment>
<keyword evidence="4" id="KW-1278">Translocase</keyword>
<feature type="domain" description="NADH:quinone oxidoreductase/Mrp antiporter transmembrane" evidence="10">
    <location>
        <begin position="143"/>
        <end position="458"/>
    </location>
</feature>
<dbReference type="GO" id="GO:0042773">
    <property type="term" value="P:ATP synthesis coupled electron transport"/>
    <property type="evidence" value="ECO:0007669"/>
    <property type="project" value="InterPro"/>
</dbReference>
<feature type="transmembrane region" description="Helical" evidence="9">
    <location>
        <begin position="492"/>
        <end position="512"/>
    </location>
</feature>
<evidence type="ECO:0000256" key="6">
    <source>
        <dbReference type="ARBA" id="ARBA00023027"/>
    </source>
</evidence>
<sequence>MLDNLPILSMLIFSPLVGVLILALIRSEHGRALRIVGVAATALPLALAIWMLSGFDFSGGRQFAEQAVWIHLPLPPLYEGVPHYVQLNYSLVVDGISAALIFLTTLVAMMAALASLGHIKKRWKAFYIWFLLLETGMLGVFAAQDLFLFFIFFELTLVPLYFLIGIWGYKERERTANKFLIYNGIGSALMLLAFIILIANPGFIAGSKEHVYTSEMDVIQYNLEHADLHLDSQSQELHYKPAKVLLPETKTFVFFLILLAFGIKLPAFPFHTWMLRVHAEAPPSAVMIHSGILLKIGAYGLIRFGLELFPGHMEQYALLIAVFGVINILYGAVLALVQSDLKLVLAYSSVSHMGVVLLGIAALNETGLEGAVFQLVSHGLISALMFLIVGSLYERTETTSLEKLGGLAKAMPFMCGIFLLGGLALLGLPGLSGFISELLAFVGLFDSMPVLTILGVLGIILAAAYVLRAVMRISYGLMDDRYAEVKDARLSEAIPMIVLVAFIVLIGIYPAVLSETIGTAVTDIIHGIGG</sequence>
<dbReference type="GO" id="GO:0005886">
    <property type="term" value="C:plasma membrane"/>
    <property type="evidence" value="ECO:0007669"/>
    <property type="project" value="UniProtKB-SubCell"/>
</dbReference>
<feature type="transmembrane region" description="Helical" evidence="9">
    <location>
        <begin position="95"/>
        <end position="114"/>
    </location>
</feature>
<feature type="transmembrane region" description="Helical" evidence="9">
    <location>
        <begin position="126"/>
        <end position="143"/>
    </location>
</feature>
<evidence type="ECO:0000256" key="1">
    <source>
        <dbReference type="ARBA" id="ARBA00004651"/>
    </source>
</evidence>
<dbReference type="InterPro" id="IPR010227">
    <property type="entry name" value="NADH_Q_OxRdtase_chainM/4"/>
</dbReference>
<reference evidence="12" key="1">
    <citation type="submission" date="2020-08" db="EMBL/GenBank/DDBJ databases">
        <authorList>
            <person name="Uke A."/>
            <person name="Chhe C."/>
            <person name="Baramee S."/>
            <person name="Kosugi A."/>
        </authorList>
    </citation>
    <scope>NUCLEOTIDE SEQUENCE</scope>
    <source>
        <strain evidence="12">DA-C8</strain>
    </source>
</reference>
<feature type="transmembrane region" description="Helical" evidence="9">
    <location>
        <begin position="447"/>
        <end position="471"/>
    </location>
</feature>
<keyword evidence="5 9" id="KW-1133">Transmembrane helix</keyword>
<dbReference type="AlphaFoldDB" id="A0A916QIC9"/>
<dbReference type="PANTHER" id="PTHR43507:SF1">
    <property type="entry name" value="NADH-UBIQUINONE OXIDOREDUCTASE CHAIN 4"/>
    <property type="match status" value="1"/>
</dbReference>
<dbReference type="NCBIfam" id="TIGR01972">
    <property type="entry name" value="NDH_I_M"/>
    <property type="match status" value="1"/>
</dbReference>
<dbReference type="PRINTS" id="PR01437">
    <property type="entry name" value="NUOXDRDTASE4"/>
</dbReference>
<keyword evidence="6" id="KW-0520">NAD</keyword>
<feature type="transmembrane region" description="Helical" evidence="9">
    <location>
        <begin position="32"/>
        <end position="52"/>
    </location>
</feature>
<feature type="domain" description="NADH:ubiquinone oxidoreductase chain 4 N-terminal" evidence="11">
    <location>
        <begin position="83"/>
        <end position="133"/>
    </location>
</feature>
<feature type="transmembrane region" description="Helical" evidence="9">
    <location>
        <begin position="149"/>
        <end position="167"/>
    </location>
</feature>
<dbReference type="Proteomes" id="UP000654993">
    <property type="component" value="Unassembled WGS sequence"/>
</dbReference>
<dbReference type="EMBL" id="BMAQ01000043">
    <property type="protein sequence ID" value="GFR39399.1"/>
    <property type="molecule type" value="Genomic_DNA"/>
</dbReference>
<protein>
    <submittedName>
        <fullName evidence="12">NADH-quinone oxidoreductase subunit M</fullName>
    </submittedName>
</protein>
<feature type="transmembrane region" description="Helical" evidence="9">
    <location>
        <begin position="252"/>
        <end position="273"/>
    </location>
</feature>
<dbReference type="GO" id="GO:0015990">
    <property type="term" value="P:electron transport coupled proton transport"/>
    <property type="evidence" value="ECO:0007669"/>
    <property type="project" value="TreeGrafter"/>
</dbReference>
<evidence type="ECO:0000259" key="10">
    <source>
        <dbReference type="Pfam" id="PF00361"/>
    </source>
</evidence>
<accession>A0A916QIC9</accession>
<evidence type="ECO:0000256" key="9">
    <source>
        <dbReference type="SAM" id="Phobius"/>
    </source>
</evidence>
<proteinExistence type="inferred from homology"/>
<keyword evidence="7 9" id="KW-0472">Membrane</keyword>
<dbReference type="GO" id="GO:0003954">
    <property type="term" value="F:NADH dehydrogenase activity"/>
    <property type="evidence" value="ECO:0007669"/>
    <property type="project" value="TreeGrafter"/>
</dbReference>
<comment type="caution">
    <text evidence="12">The sequence shown here is derived from an EMBL/GenBank/DDBJ whole genome shotgun (WGS) entry which is preliminary data.</text>
</comment>
<evidence type="ECO:0000256" key="8">
    <source>
        <dbReference type="RuleBase" id="RU000320"/>
    </source>
</evidence>
<feature type="transmembrane region" description="Helical" evidence="9">
    <location>
        <begin position="6"/>
        <end position="25"/>
    </location>
</feature>
<keyword evidence="3 8" id="KW-0812">Transmembrane</keyword>
<dbReference type="InterPro" id="IPR000260">
    <property type="entry name" value="NADH4_N"/>
</dbReference>
<reference evidence="12" key="2">
    <citation type="journal article" date="2021" name="Data Brief">
        <title>Draft genome sequence data of the facultative, thermophilic, xylanolytic bacterium Paenibacillus sp. strain DA-C8.</title>
        <authorList>
            <person name="Chhe C."/>
            <person name="Uke A."/>
            <person name="Baramee S."/>
            <person name="Ungkulpasvich U."/>
            <person name="Tachaapaikoon C."/>
            <person name="Pason P."/>
            <person name="Waeonukul R."/>
            <person name="Ratanakhanokchai K."/>
            <person name="Kosugi A."/>
        </authorList>
    </citation>
    <scope>NUCLEOTIDE SEQUENCE</scope>
    <source>
        <strain evidence="12">DA-C8</strain>
    </source>
</reference>
<comment type="subcellular location">
    <subcellularLocation>
        <location evidence="1">Cell membrane</location>
        <topology evidence="1">Multi-pass membrane protein</topology>
    </subcellularLocation>
    <subcellularLocation>
        <location evidence="8">Membrane</location>
        <topology evidence="8">Multi-pass membrane protein</topology>
    </subcellularLocation>
</comment>
<dbReference type="Pfam" id="PF01059">
    <property type="entry name" value="Oxidored_q5_N"/>
    <property type="match status" value="1"/>
</dbReference>
<evidence type="ECO:0000313" key="13">
    <source>
        <dbReference type="Proteomes" id="UP000654993"/>
    </source>
</evidence>
<evidence type="ECO:0000256" key="5">
    <source>
        <dbReference type="ARBA" id="ARBA00022989"/>
    </source>
</evidence>